<dbReference type="InterPro" id="IPR008187">
    <property type="entry name" value="Vpu"/>
</dbReference>
<keyword evidence="6 10" id="KW-1043">Host membrane</keyword>
<evidence type="ECO:0000313" key="11">
    <source>
        <dbReference type="EMBL" id="ACM63216.1"/>
    </source>
</evidence>
<dbReference type="EMBL" id="FJ424871">
    <property type="protein sequence ID" value="ACM63216.1"/>
    <property type="molecule type" value="Genomic_RNA"/>
</dbReference>
<evidence type="ECO:0000256" key="4">
    <source>
        <dbReference type="ARBA" id="ARBA00022692"/>
    </source>
</evidence>
<accession>B9V2W6</accession>
<evidence type="ECO:0000256" key="7">
    <source>
        <dbReference type="ARBA" id="ARBA00023065"/>
    </source>
</evidence>
<evidence type="ECO:0000256" key="2">
    <source>
        <dbReference type="ARBA" id="ARBA00022553"/>
    </source>
</evidence>
<organismHost>
    <name type="scientific">Cercopithecidae</name>
    <name type="common">Old World monkeys</name>
    <dbReference type="NCBI Taxonomy" id="9527"/>
</organismHost>
<reference evidence="11 12" key="1">
    <citation type="journal article" date="2009" name="J. Virol.">
        <title>Origin and biology of simian immunodeficiency virus in wild-living western gorillas.</title>
        <authorList>
            <person name="Takehisa J."/>
            <person name="Kraus M.H."/>
            <person name="Ayouba A."/>
            <person name="Bailes E."/>
            <person name="Van Heuverswyn F."/>
            <person name="Decker J.M."/>
            <person name="Li Y."/>
            <person name="Rudicell R.S."/>
            <person name="Learn G.H."/>
            <person name="Neel C."/>
            <person name="Ngole E.M."/>
            <person name="Shaw G.M."/>
            <person name="Peeters M."/>
            <person name="Sharp P.M."/>
            <person name="Hahn B.H."/>
        </authorList>
    </citation>
    <scope>NUCLEOTIDE SEQUENCE [LARGE SCALE GENOMIC DNA]</scope>
    <source>
        <strain evidence="11">SIVgorCP684con</strain>
    </source>
</reference>
<keyword evidence="1 10" id="KW-0813">Transport</keyword>
<keyword evidence="4 10" id="KW-0812">Transmembrane</keyword>
<dbReference type="Proteomes" id="UP000246917">
    <property type="component" value="Segment"/>
</dbReference>
<keyword evidence="10" id="KW-1133">Transmembrane helix</keyword>
<evidence type="ECO:0000256" key="5">
    <source>
        <dbReference type="ARBA" id="ARBA00022703"/>
    </source>
</evidence>
<evidence type="ECO:0000256" key="8">
    <source>
        <dbReference type="ARBA" id="ARBA00023136"/>
    </source>
</evidence>
<keyword evidence="5 10" id="KW-0053">Apoptosis</keyword>
<sequence>MHPRDILVIIIGIILLAVTVISWLKALALYLRDRRERRFFDRLERLISNKEDEGYESNEEEAAELMERGNELGFAFNLH</sequence>
<feature type="transmembrane region" description="Helical" evidence="10">
    <location>
        <begin position="6"/>
        <end position="31"/>
    </location>
</feature>
<evidence type="ECO:0000313" key="12">
    <source>
        <dbReference type="Proteomes" id="UP000246917"/>
    </source>
</evidence>
<organism evidence="11 12">
    <name type="scientific">Simian immunodeficiency virus</name>
    <name type="common">SIV</name>
    <dbReference type="NCBI Taxonomy" id="11723"/>
    <lineage>
        <taxon>Viruses</taxon>
        <taxon>Riboviria</taxon>
        <taxon>Pararnavirae</taxon>
        <taxon>Artverviricota</taxon>
        <taxon>Revtraviricetes</taxon>
        <taxon>Ortervirales</taxon>
        <taxon>Retroviridae</taxon>
        <taxon>Orthoretrovirinae</taxon>
        <taxon>Lentivirus</taxon>
        <taxon>Lentivirus simimdef</taxon>
    </lineage>
</organism>
<evidence type="ECO:0000256" key="10">
    <source>
        <dbReference type="RuleBase" id="RU364058"/>
    </source>
</evidence>
<comment type="function">
    <text evidence="10">Enhances virion budding, by targeting human CD4 and Tetherin/BST2 to proteasome degradation. Degradation of CD4 prevents any unwanted premature interactions between viral Env and its receptor human CD4 in the endoplasmic reticulum. Degradation of antiretroviral protein Tetherin/BST2 is important for virion budding, as BST2 tethers new viral particles to the host cell membrane. Mechanistically, Vpu bridges either CD4 or BST2 to BTRC, a substrate recognition subunit of the Skp1/Cullin/F-box protein E3 ubiquitin ligase, induces their ubiquitination and subsequent proteasomal degradation. The alteration of the E3 ligase specificity by Vpu seems to interfere with the degradation of host IKBKB, leading to NF-kappa-B down-regulation and subsequent apoptosis. Acts as a viroporin that forms an oligomeric ion channel in membranes. Modulates the host DNA repair mechanisms to promote degradation of nuclear viral cDNA in cells that are already productively infected in order to suppress immune sensing and proviral hyper-integration (superinfection). Manipulates PML-NBs and modulates SUMOylation of host BLM protein thereby enhancing its DNA-end processing activity toward viral unintegrated linear DNA. Also inhibits RAD52-mediated homologous repair of viral cDNA, preventing the generation of dead-end circular forms of single copies of the long terminal repeat and permitting sustained nucleolytic attack.</text>
</comment>
<dbReference type="Pfam" id="PF00558">
    <property type="entry name" value="Vpu"/>
    <property type="match status" value="1"/>
</dbReference>
<evidence type="ECO:0000256" key="3">
    <source>
        <dbReference type="ARBA" id="ARBA00022581"/>
    </source>
</evidence>
<dbReference type="TCDB" id="1.A.40.2.1">
    <property type="family name" value="the human immunodeficiency virus type i, hiv-1 (retrovirdiac) vpu channel (vpu-c) family"/>
</dbReference>
<organismHost>
    <name type="scientific">Pan troglodytes</name>
    <name type="common">Chimpanzee</name>
    <dbReference type="NCBI Taxonomy" id="9598"/>
</organismHost>
<dbReference type="GO" id="GO:0032801">
    <property type="term" value="P:receptor catabolic process"/>
    <property type="evidence" value="ECO:0007669"/>
    <property type="project" value="InterPro"/>
</dbReference>
<name>B9V2W6_SIV</name>
<proteinExistence type="inferred from homology"/>
<evidence type="ECO:0000256" key="1">
    <source>
        <dbReference type="ARBA" id="ARBA00022448"/>
    </source>
</evidence>
<dbReference type="GO" id="GO:0005261">
    <property type="term" value="F:monoatomic cation channel activity"/>
    <property type="evidence" value="ECO:0007669"/>
    <property type="project" value="InterPro"/>
</dbReference>
<evidence type="ECO:0000256" key="9">
    <source>
        <dbReference type="ARBA" id="ARBA00023303"/>
    </source>
</evidence>
<keyword evidence="9 10" id="KW-0407">Ion channel</keyword>
<dbReference type="GO" id="GO:0033644">
    <property type="term" value="C:host cell membrane"/>
    <property type="evidence" value="ECO:0007669"/>
    <property type="project" value="UniProtKB-SubCell"/>
</dbReference>
<dbReference type="GO" id="GO:0019076">
    <property type="term" value="P:viral release from host cell"/>
    <property type="evidence" value="ECO:0007669"/>
    <property type="project" value="UniProtKB-UniRule"/>
</dbReference>
<keyword evidence="2" id="KW-0597">Phosphoprotein</keyword>
<keyword evidence="7 10" id="KW-0406">Ion transport</keyword>
<keyword evidence="8 10" id="KW-0472">Membrane</keyword>
<comment type="similarity">
    <text evidence="10">Belongs to the HIV-1 VPU protein family.</text>
</comment>
<keyword evidence="3 10" id="KW-0945">Host-virus interaction</keyword>
<gene>
    <name evidence="10 11" type="primary">vpu</name>
</gene>
<evidence type="ECO:0000256" key="6">
    <source>
        <dbReference type="ARBA" id="ARBA00022870"/>
    </source>
</evidence>
<comment type="subcellular location">
    <subcellularLocation>
        <location evidence="10">Host membrane</location>
        <topology evidence="10">Single-pass type I membrane protein</topology>
    </subcellularLocation>
</comment>
<protein>
    <recommendedName>
        <fullName evidence="10">Protein Vpu</fullName>
    </recommendedName>
    <alternativeName>
        <fullName evidence="10">U ORF protein</fullName>
    </alternativeName>
    <alternativeName>
        <fullName evidence="10">Viral protein U</fullName>
    </alternativeName>
</protein>